<name>A0A0F9DMP9_9ZZZZ</name>
<dbReference type="GO" id="GO:0017168">
    <property type="term" value="F:5-oxoprolinase (ATP-hydrolyzing) activity"/>
    <property type="evidence" value="ECO:0007669"/>
    <property type="project" value="TreeGrafter"/>
</dbReference>
<feature type="domain" description="Hydantoinase B/oxoprolinase" evidence="1">
    <location>
        <begin position="14"/>
        <end position="388"/>
    </location>
</feature>
<dbReference type="GO" id="GO:0006749">
    <property type="term" value="P:glutathione metabolic process"/>
    <property type="evidence" value="ECO:0007669"/>
    <property type="project" value="TreeGrafter"/>
</dbReference>
<dbReference type="Pfam" id="PF02538">
    <property type="entry name" value="Hydantoinase_B"/>
    <property type="match status" value="1"/>
</dbReference>
<comment type="caution">
    <text evidence="2">The sequence shown here is derived from an EMBL/GenBank/DDBJ whole genome shotgun (WGS) entry which is preliminary data.</text>
</comment>
<dbReference type="EMBL" id="LAZR01028310">
    <property type="protein sequence ID" value="KKL62999.1"/>
    <property type="molecule type" value="Genomic_DNA"/>
</dbReference>
<dbReference type="GO" id="GO:0005829">
    <property type="term" value="C:cytosol"/>
    <property type="evidence" value="ECO:0007669"/>
    <property type="project" value="TreeGrafter"/>
</dbReference>
<dbReference type="InterPro" id="IPR045079">
    <property type="entry name" value="Oxoprolinase-like"/>
</dbReference>
<gene>
    <name evidence="2" type="ORF">LCGC14_2179520</name>
</gene>
<proteinExistence type="predicted"/>
<reference evidence="2" key="1">
    <citation type="journal article" date="2015" name="Nature">
        <title>Complex archaea that bridge the gap between prokaryotes and eukaryotes.</title>
        <authorList>
            <person name="Spang A."/>
            <person name="Saw J.H."/>
            <person name="Jorgensen S.L."/>
            <person name="Zaremba-Niedzwiedzka K."/>
            <person name="Martijn J."/>
            <person name="Lind A.E."/>
            <person name="van Eijk R."/>
            <person name="Schleper C."/>
            <person name="Guy L."/>
            <person name="Ettema T.J."/>
        </authorList>
    </citation>
    <scope>NUCLEOTIDE SEQUENCE</scope>
</reference>
<dbReference type="PANTHER" id="PTHR11365">
    <property type="entry name" value="5-OXOPROLINASE RELATED"/>
    <property type="match status" value="1"/>
</dbReference>
<sequence>MGKIVAPNREASRVHASILQCRLKAITYEMGYTLLRTCRSPILNEARDFVTGLYDDKGHMLEQAEYIPVLAFALQPVCRKIIEYFGEDIYPGDIILHNDVFTGGNQNADVAVFKPVFHQGALFAWTAVKGHQADIGGAVAGGYNPDAREVWQEAFRIPPVKIFEKGKLRKDVWDLIFANIRYPIVEEDIKAQIGSCVVGERLLTSLLDRYGVDQFRAHLELLFDSTERMVRSEIKRIPNGDYQGESWMFYDGIHPGSRSKIKVNISIKGEEIFFDYTGTDPQTEGFTNAPLSASVSAVILTFLMLVDPDIPHNEGILRPLHIDIPEGTFLNARFPAATTFGNSITGPHADAIFKALSKAIPDRVTAGWNRMLALAVSGIDPRGNRPFVDILFNALKGG</sequence>
<evidence type="ECO:0000259" key="1">
    <source>
        <dbReference type="Pfam" id="PF02538"/>
    </source>
</evidence>
<feature type="non-terminal residue" evidence="2">
    <location>
        <position position="398"/>
    </location>
</feature>
<evidence type="ECO:0000313" key="2">
    <source>
        <dbReference type="EMBL" id="KKL62999.1"/>
    </source>
</evidence>
<dbReference type="AlphaFoldDB" id="A0A0F9DMP9"/>
<protein>
    <recommendedName>
        <fullName evidence="1">Hydantoinase B/oxoprolinase domain-containing protein</fullName>
    </recommendedName>
</protein>
<accession>A0A0F9DMP9</accession>
<dbReference type="InterPro" id="IPR003692">
    <property type="entry name" value="Hydantoinase_B"/>
</dbReference>
<dbReference type="PANTHER" id="PTHR11365:SF23">
    <property type="entry name" value="HYPOTHETICAL 5-OXOPROLINASE (EUROFUNG)-RELATED"/>
    <property type="match status" value="1"/>
</dbReference>
<organism evidence="2">
    <name type="scientific">marine sediment metagenome</name>
    <dbReference type="NCBI Taxonomy" id="412755"/>
    <lineage>
        <taxon>unclassified sequences</taxon>
        <taxon>metagenomes</taxon>
        <taxon>ecological metagenomes</taxon>
    </lineage>
</organism>